<dbReference type="Proteomes" id="UP000007801">
    <property type="component" value="Unassembled WGS sequence"/>
</dbReference>
<dbReference type="GeneID" id="26513752"/>
<gene>
    <name evidence="2" type="primary">Dana\GF26343</name>
    <name evidence="2" type="ORF">GF26343</name>
</gene>
<dbReference type="AlphaFoldDB" id="A0A0P8XV94"/>
<feature type="compositionally biased region" description="Polar residues" evidence="1">
    <location>
        <begin position="54"/>
        <end position="70"/>
    </location>
</feature>
<proteinExistence type="predicted"/>
<evidence type="ECO:0000313" key="3">
    <source>
        <dbReference type="Proteomes" id="UP000007801"/>
    </source>
</evidence>
<accession>A0A0P8XV94</accession>
<feature type="region of interest" description="Disordered" evidence="1">
    <location>
        <begin position="46"/>
        <end position="71"/>
    </location>
</feature>
<sequence>MYRNLSFVLPVIGNRLRTAFNISGLVQKVTKSPLVDLPIFSTPVGRKTALDPPSQVSMPKNPTKIKTSSKPMVIGKSPGVMTIFEAMGNHLTGCNYAKQYG</sequence>
<name>A0A0P8XV94_DROAN</name>
<organism evidence="2 3">
    <name type="scientific">Drosophila ananassae</name>
    <name type="common">Fruit fly</name>
    <dbReference type="NCBI Taxonomy" id="7217"/>
    <lineage>
        <taxon>Eukaryota</taxon>
        <taxon>Metazoa</taxon>
        <taxon>Ecdysozoa</taxon>
        <taxon>Arthropoda</taxon>
        <taxon>Hexapoda</taxon>
        <taxon>Insecta</taxon>
        <taxon>Pterygota</taxon>
        <taxon>Neoptera</taxon>
        <taxon>Endopterygota</taxon>
        <taxon>Diptera</taxon>
        <taxon>Brachycera</taxon>
        <taxon>Muscomorpha</taxon>
        <taxon>Ephydroidea</taxon>
        <taxon>Drosophilidae</taxon>
        <taxon>Drosophila</taxon>
        <taxon>Sophophora</taxon>
    </lineage>
</organism>
<reference evidence="2 3" key="1">
    <citation type="journal article" date="2007" name="Nature">
        <title>Evolution of genes and genomes on the Drosophila phylogeny.</title>
        <authorList>
            <consortium name="Drosophila 12 Genomes Consortium"/>
            <person name="Clark A.G."/>
            <person name="Eisen M.B."/>
            <person name="Smith D.R."/>
            <person name="Bergman C.M."/>
            <person name="Oliver B."/>
            <person name="Markow T.A."/>
            <person name="Kaufman T.C."/>
            <person name="Kellis M."/>
            <person name="Gelbart W."/>
            <person name="Iyer V.N."/>
            <person name="Pollard D.A."/>
            <person name="Sackton T.B."/>
            <person name="Larracuente A.M."/>
            <person name="Singh N.D."/>
            <person name="Abad J.P."/>
            <person name="Abt D.N."/>
            <person name="Adryan B."/>
            <person name="Aguade M."/>
            <person name="Akashi H."/>
            <person name="Anderson W.W."/>
            <person name="Aquadro C.F."/>
            <person name="Ardell D.H."/>
            <person name="Arguello R."/>
            <person name="Artieri C.G."/>
            <person name="Barbash D.A."/>
            <person name="Barker D."/>
            <person name="Barsanti P."/>
            <person name="Batterham P."/>
            <person name="Batzoglou S."/>
            <person name="Begun D."/>
            <person name="Bhutkar A."/>
            <person name="Blanco E."/>
            <person name="Bosak S.A."/>
            <person name="Bradley R.K."/>
            <person name="Brand A.D."/>
            <person name="Brent M.R."/>
            <person name="Brooks A.N."/>
            <person name="Brown R.H."/>
            <person name="Butlin R.K."/>
            <person name="Caggese C."/>
            <person name="Calvi B.R."/>
            <person name="Bernardo de Carvalho A."/>
            <person name="Caspi A."/>
            <person name="Castrezana S."/>
            <person name="Celniker S.E."/>
            <person name="Chang J.L."/>
            <person name="Chapple C."/>
            <person name="Chatterji S."/>
            <person name="Chinwalla A."/>
            <person name="Civetta A."/>
            <person name="Clifton S.W."/>
            <person name="Comeron J.M."/>
            <person name="Costello J.C."/>
            <person name="Coyne J.A."/>
            <person name="Daub J."/>
            <person name="David R.G."/>
            <person name="Delcher A.L."/>
            <person name="Delehaunty K."/>
            <person name="Do C.B."/>
            <person name="Ebling H."/>
            <person name="Edwards K."/>
            <person name="Eickbush T."/>
            <person name="Evans J.D."/>
            <person name="Filipski A."/>
            <person name="Findeiss S."/>
            <person name="Freyhult E."/>
            <person name="Fulton L."/>
            <person name="Fulton R."/>
            <person name="Garcia A.C."/>
            <person name="Gardiner A."/>
            <person name="Garfield D.A."/>
            <person name="Garvin B.E."/>
            <person name="Gibson G."/>
            <person name="Gilbert D."/>
            <person name="Gnerre S."/>
            <person name="Godfrey J."/>
            <person name="Good R."/>
            <person name="Gotea V."/>
            <person name="Gravely B."/>
            <person name="Greenberg A.J."/>
            <person name="Griffiths-Jones S."/>
            <person name="Gross S."/>
            <person name="Guigo R."/>
            <person name="Gustafson E.A."/>
            <person name="Haerty W."/>
            <person name="Hahn M.W."/>
            <person name="Halligan D.L."/>
            <person name="Halpern A.L."/>
            <person name="Halter G.M."/>
            <person name="Han M.V."/>
            <person name="Heger A."/>
            <person name="Hillier L."/>
            <person name="Hinrichs A.S."/>
            <person name="Holmes I."/>
            <person name="Hoskins R.A."/>
            <person name="Hubisz M.J."/>
            <person name="Hultmark D."/>
            <person name="Huntley M.A."/>
            <person name="Jaffe D.B."/>
            <person name="Jagadeeshan S."/>
            <person name="Jeck W.R."/>
            <person name="Johnson J."/>
            <person name="Jones C.D."/>
            <person name="Jordan W.C."/>
            <person name="Karpen G.H."/>
            <person name="Kataoka E."/>
            <person name="Keightley P.D."/>
            <person name="Kheradpour P."/>
            <person name="Kirkness E.F."/>
            <person name="Koerich L.B."/>
            <person name="Kristiansen K."/>
            <person name="Kudrna D."/>
            <person name="Kulathinal R.J."/>
            <person name="Kumar S."/>
            <person name="Kwok R."/>
            <person name="Lander E."/>
            <person name="Langley C.H."/>
            <person name="Lapoint R."/>
            <person name="Lazzaro B.P."/>
            <person name="Lee S.J."/>
            <person name="Levesque L."/>
            <person name="Li R."/>
            <person name="Lin C.F."/>
            <person name="Lin M.F."/>
            <person name="Lindblad-Toh K."/>
            <person name="Llopart A."/>
            <person name="Long M."/>
            <person name="Low L."/>
            <person name="Lozovsky E."/>
            <person name="Lu J."/>
            <person name="Luo M."/>
            <person name="Machado C.A."/>
            <person name="Makalowski W."/>
            <person name="Marzo M."/>
            <person name="Matsuda M."/>
            <person name="Matzkin L."/>
            <person name="McAllister B."/>
            <person name="McBride C.S."/>
            <person name="McKernan B."/>
            <person name="McKernan K."/>
            <person name="Mendez-Lago M."/>
            <person name="Minx P."/>
            <person name="Mollenhauer M.U."/>
            <person name="Montooth K."/>
            <person name="Mount S.M."/>
            <person name="Mu X."/>
            <person name="Myers E."/>
            <person name="Negre B."/>
            <person name="Newfeld S."/>
            <person name="Nielsen R."/>
            <person name="Noor M.A."/>
            <person name="O'Grady P."/>
            <person name="Pachter L."/>
            <person name="Papaceit M."/>
            <person name="Parisi M.J."/>
            <person name="Parisi M."/>
            <person name="Parts L."/>
            <person name="Pedersen J.S."/>
            <person name="Pesole G."/>
            <person name="Phillippy A.M."/>
            <person name="Ponting C.P."/>
            <person name="Pop M."/>
            <person name="Porcelli D."/>
            <person name="Powell J.R."/>
            <person name="Prohaska S."/>
            <person name="Pruitt K."/>
            <person name="Puig M."/>
            <person name="Quesneville H."/>
            <person name="Ram K.R."/>
            <person name="Rand D."/>
            <person name="Rasmussen M.D."/>
            <person name="Reed L.K."/>
            <person name="Reenan R."/>
            <person name="Reily A."/>
            <person name="Remington K.A."/>
            <person name="Rieger T.T."/>
            <person name="Ritchie M.G."/>
            <person name="Robin C."/>
            <person name="Rogers Y.H."/>
            <person name="Rohde C."/>
            <person name="Rozas J."/>
            <person name="Rubenfield M.J."/>
            <person name="Ruiz A."/>
            <person name="Russo S."/>
            <person name="Salzberg S.L."/>
            <person name="Sanchez-Gracia A."/>
            <person name="Saranga D.J."/>
            <person name="Sato H."/>
            <person name="Schaeffer S.W."/>
            <person name="Schatz M.C."/>
            <person name="Schlenke T."/>
            <person name="Schwartz R."/>
            <person name="Segarra C."/>
            <person name="Singh R.S."/>
            <person name="Sirot L."/>
            <person name="Sirota M."/>
            <person name="Sisneros N.B."/>
            <person name="Smith C.D."/>
            <person name="Smith T.F."/>
            <person name="Spieth J."/>
            <person name="Stage D.E."/>
            <person name="Stark A."/>
            <person name="Stephan W."/>
            <person name="Strausberg R.L."/>
            <person name="Strempel S."/>
            <person name="Sturgill D."/>
            <person name="Sutton G."/>
            <person name="Sutton G.G."/>
            <person name="Tao W."/>
            <person name="Teichmann S."/>
            <person name="Tobari Y.N."/>
            <person name="Tomimura Y."/>
            <person name="Tsolas J.M."/>
            <person name="Valente V.L."/>
            <person name="Venter E."/>
            <person name="Venter J.C."/>
            <person name="Vicario S."/>
            <person name="Vieira F.G."/>
            <person name="Vilella A.J."/>
            <person name="Villasante A."/>
            <person name="Walenz B."/>
            <person name="Wang J."/>
            <person name="Wasserman M."/>
            <person name="Watts T."/>
            <person name="Wilson D."/>
            <person name="Wilson R.K."/>
            <person name="Wing R.A."/>
            <person name="Wolfner M.F."/>
            <person name="Wong A."/>
            <person name="Wong G.K."/>
            <person name="Wu C.I."/>
            <person name="Wu G."/>
            <person name="Yamamoto D."/>
            <person name="Yang H.P."/>
            <person name="Yang S.P."/>
            <person name="Yorke J.A."/>
            <person name="Yoshida K."/>
            <person name="Zdobnov E."/>
            <person name="Zhang P."/>
            <person name="Zhang Y."/>
            <person name="Zimin A.V."/>
            <person name="Baldwin J."/>
            <person name="Abdouelleil A."/>
            <person name="Abdulkadir J."/>
            <person name="Abebe A."/>
            <person name="Abera B."/>
            <person name="Abreu J."/>
            <person name="Acer S.C."/>
            <person name="Aftuck L."/>
            <person name="Alexander A."/>
            <person name="An P."/>
            <person name="Anderson E."/>
            <person name="Anderson S."/>
            <person name="Arachi H."/>
            <person name="Azer M."/>
            <person name="Bachantsang P."/>
            <person name="Barry A."/>
            <person name="Bayul T."/>
            <person name="Berlin A."/>
            <person name="Bessette D."/>
            <person name="Bloom T."/>
            <person name="Blye J."/>
            <person name="Boguslavskiy L."/>
            <person name="Bonnet C."/>
            <person name="Boukhgalter B."/>
            <person name="Bourzgui I."/>
            <person name="Brown A."/>
            <person name="Cahill P."/>
            <person name="Channer S."/>
            <person name="Cheshatsang Y."/>
            <person name="Chuda L."/>
            <person name="Citroen M."/>
            <person name="Collymore A."/>
            <person name="Cooke P."/>
            <person name="Costello M."/>
            <person name="D'Aco K."/>
            <person name="Daza R."/>
            <person name="De Haan G."/>
            <person name="DeGray S."/>
            <person name="DeMaso C."/>
            <person name="Dhargay N."/>
            <person name="Dooley K."/>
            <person name="Dooley E."/>
            <person name="Doricent M."/>
            <person name="Dorje P."/>
            <person name="Dorjee K."/>
            <person name="Dupes A."/>
            <person name="Elong R."/>
            <person name="Falk J."/>
            <person name="Farina A."/>
            <person name="Faro S."/>
            <person name="Ferguson D."/>
            <person name="Fisher S."/>
            <person name="Foley C.D."/>
            <person name="Franke A."/>
            <person name="Friedrich D."/>
            <person name="Gadbois L."/>
            <person name="Gearin G."/>
            <person name="Gearin C.R."/>
            <person name="Giannoukos G."/>
            <person name="Goode T."/>
            <person name="Graham J."/>
            <person name="Grandbois E."/>
            <person name="Grewal S."/>
            <person name="Gyaltsen K."/>
            <person name="Hafez N."/>
            <person name="Hagos B."/>
            <person name="Hall J."/>
            <person name="Henson C."/>
            <person name="Hollinger A."/>
            <person name="Honan T."/>
            <person name="Huard M.D."/>
            <person name="Hughes L."/>
            <person name="Hurhula B."/>
            <person name="Husby M.E."/>
            <person name="Kamat A."/>
            <person name="Kanga B."/>
            <person name="Kashin S."/>
            <person name="Khazanovich D."/>
            <person name="Kisner P."/>
            <person name="Lance K."/>
            <person name="Lara M."/>
            <person name="Lee W."/>
            <person name="Lennon N."/>
            <person name="Letendre F."/>
            <person name="LeVine R."/>
            <person name="Lipovsky A."/>
            <person name="Liu X."/>
            <person name="Liu J."/>
            <person name="Liu S."/>
            <person name="Lokyitsang T."/>
            <person name="Lokyitsang Y."/>
            <person name="Lubonja R."/>
            <person name="Lui A."/>
            <person name="MacDonald P."/>
            <person name="Magnisalis V."/>
            <person name="Maru K."/>
            <person name="Matthews C."/>
            <person name="McCusker W."/>
            <person name="McDonough S."/>
            <person name="Mehta T."/>
            <person name="Meldrim J."/>
            <person name="Meneus L."/>
            <person name="Mihai O."/>
            <person name="Mihalev A."/>
            <person name="Mihova T."/>
            <person name="Mittelman R."/>
            <person name="Mlenga V."/>
            <person name="Montmayeur A."/>
            <person name="Mulrain L."/>
            <person name="Navidi A."/>
            <person name="Naylor J."/>
            <person name="Negash T."/>
            <person name="Nguyen T."/>
            <person name="Nguyen N."/>
            <person name="Nicol R."/>
            <person name="Norbu C."/>
            <person name="Norbu N."/>
            <person name="Novod N."/>
            <person name="O'Neill B."/>
            <person name="Osman S."/>
            <person name="Markiewicz E."/>
            <person name="Oyono O.L."/>
            <person name="Patti C."/>
            <person name="Phunkhang P."/>
            <person name="Pierre F."/>
            <person name="Priest M."/>
            <person name="Raghuraman S."/>
            <person name="Rege F."/>
            <person name="Reyes R."/>
            <person name="Rise C."/>
            <person name="Rogov P."/>
            <person name="Ross K."/>
            <person name="Ryan E."/>
            <person name="Settipalli S."/>
            <person name="Shea T."/>
            <person name="Sherpa N."/>
            <person name="Shi L."/>
            <person name="Shih D."/>
            <person name="Sparrow T."/>
            <person name="Spaulding J."/>
            <person name="Stalker J."/>
            <person name="Stange-Thomann N."/>
            <person name="Stavropoulos S."/>
            <person name="Stone C."/>
            <person name="Strader C."/>
            <person name="Tesfaye S."/>
            <person name="Thomson T."/>
            <person name="Thoulutsang Y."/>
            <person name="Thoulutsang D."/>
            <person name="Topham K."/>
            <person name="Topping I."/>
            <person name="Tsamla T."/>
            <person name="Vassiliev H."/>
            <person name="Vo A."/>
            <person name="Wangchuk T."/>
            <person name="Wangdi T."/>
            <person name="Weiand M."/>
            <person name="Wilkinson J."/>
            <person name="Wilson A."/>
            <person name="Yadav S."/>
            <person name="Young G."/>
            <person name="Yu Q."/>
            <person name="Zembek L."/>
            <person name="Zhong D."/>
            <person name="Zimmer A."/>
            <person name="Zwirko Z."/>
            <person name="Jaffe D.B."/>
            <person name="Alvarez P."/>
            <person name="Brockman W."/>
            <person name="Butler J."/>
            <person name="Chin C."/>
            <person name="Gnerre S."/>
            <person name="Grabherr M."/>
            <person name="Kleber M."/>
            <person name="Mauceli E."/>
            <person name="MacCallum I."/>
        </authorList>
    </citation>
    <scope>NUCLEOTIDE SEQUENCE [LARGE SCALE GENOMIC DNA]</scope>
    <source>
        <strain evidence="3">Tucson 14024-0371.13</strain>
    </source>
</reference>
<evidence type="ECO:0000256" key="1">
    <source>
        <dbReference type="SAM" id="MobiDB-lite"/>
    </source>
</evidence>
<protein>
    <submittedName>
        <fullName evidence="2">Uncharacterized protein</fullName>
    </submittedName>
</protein>
<keyword evidence="3" id="KW-1185">Reference proteome</keyword>
<dbReference type="InParanoid" id="A0A0P8XV94"/>
<dbReference type="EMBL" id="CH902618">
    <property type="protein sequence ID" value="KPU78648.1"/>
    <property type="molecule type" value="Genomic_DNA"/>
</dbReference>
<dbReference type="KEGG" id="dan:26513752"/>
<evidence type="ECO:0000313" key="2">
    <source>
        <dbReference type="EMBL" id="KPU78648.1"/>
    </source>
</evidence>